<name>A0A1V0UNI6_9BACL</name>
<feature type="transmembrane region" description="Helical" evidence="6">
    <location>
        <begin position="70"/>
        <end position="88"/>
    </location>
</feature>
<accession>A0A1V0UNI6</accession>
<dbReference type="RefSeq" id="WP_083038361.1">
    <property type="nucleotide sequence ID" value="NZ_CP020557.1"/>
</dbReference>
<evidence type="ECO:0000256" key="6">
    <source>
        <dbReference type="SAM" id="Phobius"/>
    </source>
</evidence>
<dbReference type="PIRSF" id="PIRSF005859">
    <property type="entry name" value="PBR"/>
    <property type="match status" value="1"/>
</dbReference>
<evidence type="ECO:0000256" key="1">
    <source>
        <dbReference type="ARBA" id="ARBA00004141"/>
    </source>
</evidence>
<dbReference type="GO" id="GO:0033013">
    <property type="term" value="P:tetrapyrrole metabolic process"/>
    <property type="evidence" value="ECO:0007669"/>
    <property type="project" value="UniProtKB-ARBA"/>
</dbReference>
<dbReference type="AlphaFoldDB" id="A0A1V0UNI6"/>
<dbReference type="InterPro" id="IPR038330">
    <property type="entry name" value="TspO/MBR-related_sf"/>
</dbReference>
<comment type="subcellular location">
    <subcellularLocation>
        <location evidence="1">Membrane</location>
        <topology evidence="1">Multi-pass membrane protein</topology>
    </subcellularLocation>
</comment>
<dbReference type="PANTHER" id="PTHR10057">
    <property type="entry name" value="PERIPHERAL-TYPE BENZODIAZEPINE RECEPTOR"/>
    <property type="match status" value="1"/>
</dbReference>
<dbReference type="CDD" id="cd15904">
    <property type="entry name" value="TSPO_MBR"/>
    <property type="match status" value="1"/>
</dbReference>
<evidence type="ECO:0008006" key="9">
    <source>
        <dbReference type="Google" id="ProtNLM"/>
    </source>
</evidence>
<reference evidence="7 8" key="1">
    <citation type="submission" date="2017-03" db="EMBL/GenBank/DDBJ databases">
        <title>Paenibacillus larvae genome sequencing.</title>
        <authorList>
            <person name="Dingman D.W."/>
        </authorList>
    </citation>
    <scope>NUCLEOTIDE SEQUENCE [LARGE SCALE GENOMIC DNA]</scope>
    <source>
        <strain evidence="7 8">SAG 10367</strain>
    </source>
</reference>
<protein>
    <recommendedName>
        <fullName evidence="9">TspO/MBR family protein</fullName>
    </recommendedName>
</protein>
<evidence type="ECO:0000256" key="2">
    <source>
        <dbReference type="ARBA" id="ARBA00007524"/>
    </source>
</evidence>
<evidence type="ECO:0000256" key="5">
    <source>
        <dbReference type="ARBA" id="ARBA00023136"/>
    </source>
</evidence>
<feature type="transmembrane region" description="Helical" evidence="6">
    <location>
        <begin position="6"/>
        <end position="23"/>
    </location>
</feature>
<keyword evidence="5 6" id="KW-0472">Membrane</keyword>
<dbReference type="PANTHER" id="PTHR10057:SF0">
    <property type="entry name" value="TRANSLOCATOR PROTEIN"/>
    <property type="match status" value="1"/>
</dbReference>
<organism evidence="7 8">
    <name type="scientific">Paenibacillus larvae subsp. pulvifaciens</name>
    <dbReference type="NCBI Taxonomy" id="1477"/>
    <lineage>
        <taxon>Bacteria</taxon>
        <taxon>Bacillati</taxon>
        <taxon>Bacillota</taxon>
        <taxon>Bacilli</taxon>
        <taxon>Bacillales</taxon>
        <taxon>Paenibacillaceae</taxon>
        <taxon>Paenibacillus</taxon>
    </lineage>
</organism>
<feature type="transmembrane region" description="Helical" evidence="6">
    <location>
        <begin position="133"/>
        <end position="153"/>
    </location>
</feature>
<evidence type="ECO:0000256" key="4">
    <source>
        <dbReference type="ARBA" id="ARBA00022989"/>
    </source>
</evidence>
<comment type="similarity">
    <text evidence="2">Belongs to the TspO/BZRP family.</text>
</comment>
<dbReference type="Gene3D" id="1.20.1260.100">
    <property type="entry name" value="TspO/MBR protein"/>
    <property type="match status" value="1"/>
</dbReference>
<dbReference type="FunFam" id="1.20.1260.100:FF:000001">
    <property type="entry name" value="translocator protein 2"/>
    <property type="match status" value="1"/>
</dbReference>
<keyword evidence="3 6" id="KW-0812">Transmembrane</keyword>
<sequence length="158" mass="18075">MGFSSFVVFIITFGLFLLSVFLFPNDQSWYSSIRKPPWSPSGKAIGMIWSALYLCIALAVTLVYRATDGFAEVSSVWLVVLVFNYLANQTFNYVLFTRKNLYAAFADCFLVAISTCILLLMTTGYSKTAAWLLFPYLFWSCFVTLLSWIVYMLNKRYA</sequence>
<evidence type="ECO:0000256" key="3">
    <source>
        <dbReference type="ARBA" id="ARBA00022692"/>
    </source>
</evidence>
<evidence type="ECO:0000313" key="7">
    <source>
        <dbReference type="EMBL" id="ARF66819.1"/>
    </source>
</evidence>
<dbReference type="Pfam" id="PF03073">
    <property type="entry name" value="TspO_MBR"/>
    <property type="match status" value="1"/>
</dbReference>
<proteinExistence type="inferred from homology"/>
<dbReference type="EMBL" id="CP020557">
    <property type="protein sequence ID" value="ARF66819.1"/>
    <property type="molecule type" value="Genomic_DNA"/>
</dbReference>
<gene>
    <name evidence="7" type="ORF">B7C51_01805</name>
</gene>
<dbReference type="InterPro" id="IPR004307">
    <property type="entry name" value="TspO_MBR"/>
</dbReference>
<feature type="transmembrane region" description="Helical" evidence="6">
    <location>
        <begin position="44"/>
        <end position="64"/>
    </location>
</feature>
<feature type="transmembrane region" description="Helical" evidence="6">
    <location>
        <begin position="100"/>
        <end position="121"/>
    </location>
</feature>
<dbReference type="GO" id="GO:0016020">
    <property type="term" value="C:membrane"/>
    <property type="evidence" value="ECO:0007669"/>
    <property type="project" value="UniProtKB-SubCell"/>
</dbReference>
<dbReference type="Proteomes" id="UP000192727">
    <property type="component" value="Chromosome"/>
</dbReference>
<keyword evidence="4 6" id="KW-1133">Transmembrane helix</keyword>
<evidence type="ECO:0000313" key="8">
    <source>
        <dbReference type="Proteomes" id="UP000192727"/>
    </source>
</evidence>